<reference evidence="2 3" key="1">
    <citation type="submission" date="2021-03" db="EMBL/GenBank/DDBJ databases">
        <title>Genomic Encyclopedia of Type Strains, Phase IV (KMG-IV): sequencing the most valuable type-strain genomes for metagenomic binning, comparative biology and taxonomic classification.</title>
        <authorList>
            <person name="Goeker M."/>
        </authorList>
    </citation>
    <scope>NUCLEOTIDE SEQUENCE [LARGE SCALE GENOMIC DNA]</scope>
    <source>
        <strain evidence="2 3">DSM 28650</strain>
    </source>
</reference>
<feature type="domain" description="Nitroreductase" evidence="1">
    <location>
        <begin position="4"/>
        <end position="58"/>
    </location>
</feature>
<sequence length="166" mass="18916">MNSILKRRSIRKYKDIKVSDEFVEDLLRAAMAAPSAGNEQPWEFVVLRDKEVMKRITEIHPYSKMLLNSDVAIVICGDEEKEVFKGYWVQDCSAATENILLAAQDMGLGAVWLGVYPIADRVEKIKELLGLPDNVIPLSIVPVGYPDEEKTPADRFDKTRIHLNRW</sequence>
<dbReference type="CDD" id="cd02150">
    <property type="entry name" value="nitroreductase"/>
    <property type="match status" value="1"/>
</dbReference>
<evidence type="ECO:0000313" key="3">
    <source>
        <dbReference type="Proteomes" id="UP001519308"/>
    </source>
</evidence>
<protein>
    <submittedName>
        <fullName evidence="2">Nitroreductase</fullName>
    </submittedName>
</protein>
<dbReference type="PANTHER" id="PTHR23026">
    <property type="entry name" value="NADPH NITROREDUCTASE"/>
    <property type="match status" value="1"/>
</dbReference>
<dbReference type="Pfam" id="PF00881">
    <property type="entry name" value="Nitroreductase"/>
    <property type="match status" value="2"/>
</dbReference>
<dbReference type="SUPFAM" id="SSF55469">
    <property type="entry name" value="FMN-dependent nitroreductase-like"/>
    <property type="match status" value="1"/>
</dbReference>
<dbReference type="Gene3D" id="3.40.109.10">
    <property type="entry name" value="NADH Oxidase"/>
    <property type="match status" value="1"/>
</dbReference>
<dbReference type="RefSeq" id="WP_021283538.1">
    <property type="nucleotide sequence ID" value="NZ_JAGGLL010000026.1"/>
</dbReference>
<proteinExistence type="predicted"/>
<dbReference type="PANTHER" id="PTHR23026:SF123">
    <property type="entry name" value="NAD(P)H NITROREDUCTASE RV3131-RELATED"/>
    <property type="match status" value="1"/>
</dbReference>
<name>A0ABS4K7S3_9CLOT</name>
<dbReference type="EMBL" id="JAGGLL010000026">
    <property type="protein sequence ID" value="MBP2023286.1"/>
    <property type="molecule type" value="Genomic_DNA"/>
</dbReference>
<evidence type="ECO:0000259" key="1">
    <source>
        <dbReference type="Pfam" id="PF00881"/>
    </source>
</evidence>
<accession>A0ABS4K7S3</accession>
<dbReference type="InterPro" id="IPR029479">
    <property type="entry name" value="Nitroreductase"/>
</dbReference>
<feature type="domain" description="Nitroreductase" evidence="1">
    <location>
        <begin position="64"/>
        <end position="145"/>
    </location>
</feature>
<dbReference type="InterPro" id="IPR050627">
    <property type="entry name" value="Nitroreductase/BluB"/>
</dbReference>
<evidence type="ECO:0000313" key="2">
    <source>
        <dbReference type="EMBL" id="MBP2023286.1"/>
    </source>
</evidence>
<keyword evidence="3" id="KW-1185">Reference proteome</keyword>
<dbReference type="InterPro" id="IPR000415">
    <property type="entry name" value="Nitroreductase-like"/>
</dbReference>
<gene>
    <name evidence="2" type="ORF">J2Z44_003123</name>
</gene>
<comment type="caution">
    <text evidence="2">The sequence shown here is derived from an EMBL/GenBank/DDBJ whole genome shotgun (WGS) entry which is preliminary data.</text>
</comment>
<organism evidence="2 3">
    <name type="scientific">Clostridium punense</name>
    <dbReference type="NCBI Taxonomy" id="1054297"/>
    <lineage>
        <taxon>Bacteria</taxon>
        <taxon>Bacillati</taxon>
        <taxon>Bacillota</taxon>
        <taxon>Clostridia</taxon>
        <taxon>Eubacteriales</taxon>
        <taxon>Clostridiaceae</taxon>
        <taxon>Clostridium</taxon>
    </lineage>
</organism>
<dbReference type="Proteomes" id="UP001519308">
    <property type="component" value="Unassembled WGS sequence"/>
</dbReference>